<keyword evidence="3" id="KW-1185">Reference proteome</keyword>
<organism evidence="2 3">
    <name type="scientific">Podospora aff. communis PSN243</name>
    <dbReference type="NCBI Taxonomy" id="3040156"/>
    <lineage>
        <taxon>Eukaryota</taxon>
        <taxon>Fungi</taxon>
        <taxon>Dikarya</taxon>
        <taxon>Ascomycota</taxon>
        <taxon>Pezizomycotina</taxon>
        <taxon>Sordariomycetes</taxon>
        <taxon>Sordariomycetidae</taxon>
        <taxon>Sordariales</taxon>
        <taxon>Podosporaceae</taxon>
        <taxon>Podospora</taxon>
    </lineage>
</organism>
<evidence type="ECO:0000313" key="2">
    <source>
        <dbReference type="EMBL" id="KAK4445167.1"/>
    </source>
</evidence>
<reference evidence="2" key="1">
    <citation type="journal article" date="2023" name="Mol. Phylogenet. Evol.">
        <title>Genome-scale phylogeny and comparative genomics of the fungal order Sordariales.</title>
        <authorList>
            <person name="Hensen N."/>
            <person name="Bonometti L."/>
            <person name="Westerberg I."/>
            <person name="Brannstrom I.O."/>
            <person name="Guillou S."/>
            <person name="Cros-Aarteil S."/>
            <person name="Calhoun S."/>
            <person name="Haridas S."/>
            <person name="Kuo A."/>
            <person name="Mondo S."/>
            <person name="Pangilinan J."/>
            <person name="Riley R."/>
            <person name="LaButti K."/>
            <person name="Andreopoulos B."/>
            <person name="Lipzen A."/>
            <person name="Chen C."/>
            <person name="Yan M."/>
            <person name="Daum C."/>
            <person name="Ng V."/>
            <person name="Clum A."/>
            <person name="Steindorff A."/>
            <person name="Ohm R.A."/>
            <person name="Martin F."/>
            <person name="Silar P."/>
            <person name="Natvig D.O."/>
            <person name="Lalanne C."/>
            <person name="Gautier V."/>
            <person name="Ament-Velasquez S.L."/>
            <person name="Kruys A."/>
            <person name="Hutchinson M.I."/>
            <person name="Powell A.J."/>
            <person name="Barry K."/>
            <person name="Miller A.N."/>
            <person name="Grigoriev I.V."/>
            <person name="Debuchy R."/>
            <person name="Gladieux P."/>
            <person name="Hiltunen Thoren M."/>
            <person name="Johannesson H."/>
        </authorList>
    </citation>
    <scope>NUCLEOTIDE SEQUENCE</scope>
    <source>
        <strain evidence="2">PSN243</strain>
    </source>
</reference>
<evidence type="ECO:0000313" key="3">
    <source>
        <dbReference type="Proteomes" id="UP001321760"/>
    </source>
</evidence>
<dbReference type="EMBL" id="MU865968">
    <property type="protein sequence ID" value="KAK4445167.1"/>
    <property type="molecule type" value="Genomic_DNA"/>
</dbReference>
<proteinExistence type="predicted"/>
<feature type="chain" id="PRO_5043956381" evidence="1">
    <location>
        <begin position="23"/>
        <end position="117"/>
    </location>
</feature>
<reference evidence="2" key="2">
    <citation type="submission" date="2023-05" db="EMBL/GenBank/DDBJ databases">
        <authorList>
            <consortium name="Lawrence Berkeley National Laboratory"/>
            <person name="Steindorff A."/>
            <person name="Hensen N."/>
            <person name="Bonometti L."/>
            <person name="Westerberg I."/>
            <person name="Brannstrom I.O."/>
            <person name="Guillou S."/>
            <person name="Cros-Aarteil S."/>
            <person name="Calhoun S."/>
            <person name="Haridas S."/>
            <person name="Kuo A."/>
            <person name="Mondo S."/>
            <person name="Pangilinan J."/>
            <person name="Riley R."/>
            <person name="Labutti K."/>
            <person name="Andreopoulos B."/>
            <person name="Lipzen A."/>
            <person name="Chen C."/>
            <person name="Yanf M."/>
            <person name="Daum C."/>
            <person name="Ng V."/>
            <person name="Clum A."/>
            <person name="Ohm R."/>
            <person name="Martin F."/>
            <person name="Silar P."/>
            <person name="Natvig D."/>
            <person name="Lalanne C."/>
            <person name="Gautier V."/>
            <person name="Ament-Velasquez S.L."/>
            <person name="Kruys A."/>
            <person name="Hutchinson M.I."/>
            <person name="Powell A.J."/>
            <person name="Barry K."/>
            <person name="Miller A.N."/>
            <person name="Grigoriev I.V."/>
            <person name="Debuchy R."/>
            <person name="Gladieux P."/>
            <person name="Thoren M.H."/>
            <person name="Johannesson H."/>
        </authorList>
    </citation>
    <scope>NUCLEOTIDE SEQUENCE</scope>
    <source>
        <strain evidence="2">PSN243</strain>
    </source>
</reference>
<protein>
    <submittedName>
        <fullName evidence="2">Uncharacterized protein</fullName>
    </submittedName>
</protein>
<sequence length="117" mass="12644">MIATKIFLAVFTVLTSVFTANAAIIDMFRDKNCKEYVGTRNVWDNTCAPTGEMGFESIRITAKGGFNQIITAYAADNCAPTTDDLCTPADNVGKCVRMCDSTACHALSSYFAVGQCF</sequence>
<name>A0AAV9GBD2_9PEZI</name>
<feature type="signal peptide" evidence="1">
    <location>
        <begin position="1"/>
        <end position="22"/>
    </location>
</feature>
<comment type="caution">
    <text evidence="2">The sequence shown here is derived from an EMBL/GenBank/DDBJ whole genome shotgun (WGS) entry which is preliminary data.</text>
</comment>
<dbReference type="Proteomes" id="UP001321760">
    <property type="component" value="Unassembled WGS sequence"/>
</dbReference>
<evidence type="ECO:0000256" key="1">
    <source>
        <dbReference type="SAM" id="SignalP"/>
    </source>
</evidence>
<dbReference type="AlphaFoldDB" id="A0AAV9GBD2"/>
<gene>
    <name evidence="2" type="ORF">QBC34DRAFT_413639</name>
</gene>
<keyword evidence="1" id="KW-0732">Signal</keyword>
<accession>A0AAV9GBD2</accession>